<evidence type="ECO:0000313" key="2">
    <source>
        <dbReference type="Proteomes" id="UP000784294"/>
    </source>
</evidence>
<sequence>MACSNTLVTCLPELYLLKPRRQIIYSSNTVLEEKAPDTAVLARHFDGSYASWNSCPPPAYYHINRKLILEPKVTVNLRIILVGNSTTGLTILEALANR</sequence>
<dbReference type="InterPro" id="IPR038884">
    <property type="entry name" value="CFAP61"/>
</dbReference>
<protein>
    <submittedName>
        <fullName evidence="1">Uncharacterized protein</fullName>
    </submittedName>
</protein>
<gene>
    <name evidence="1" type="ORF">PXEA_LOCUS14834</name>
</gene>
<reference evidence="1" key="1">
    <citation type="submission" date="2018-11" db="EMBL/GenBank/DDBJ databases">
        <authorList>
            <consortium name="Pathogen Informatics"/>
        </authorList>
    </citation>
    <scope>NUCLEOTIDE SEQUENCE</scope>
</reference>
<accession>A0A448WVQ5</accession>
<evidence type="ECO:0000313" key="1">
    <source>
        <dbReference type="EMBL" id="VEL21394.1"/>
    </source>
</evidence>
<organism evidence="1 2">
    <name type="scientific">Protopolystoma xenopodis</name>
    <dbReference type="NCBI Taxonomy" id="117903"/>
    <lineage>
        <taxon>Eukaryota</taxon>
        <taxon>Metazoa</taxon>
        <taxon>Spiralia</taxon>
        <taxon>Lophotrochozoa</taxon>
        <taxon>Platyhelminthes</taxon>
        <taxon>Monogenea</taxon>
        <taxon>Polyopisthocotylea</taxon>
        <taxon>Polystomatidea</taxon>
        <taxon>Polystomatidae</taxon>
        <taxon>Protopolystoma</taxon>
    </lineage>
</organism>
<dbReference type="PANTHER" id="PTHR21178">
    <property type="entry name" value="CILIA- AND FLAGELLA-ASSOCIATED PROTEIN 61"/>
    <property type="match status" value="1"/>
</dbReference>
<name>A0A448WVQ5_9PLAT</name>
<keyword evidence="2" id="KW-1185">Reference proteome</keyword>
<proteinExistence type="predicted"/>
<dbReference type="Proteomes" id="UP000784294">
    <property type="component" value="Unassembled WGS sequence"/>
</dbReference>
<dbReference type="EMBL" id="CAAALY010051054">
    <property type="protein sequence ID" value="VEL21394.1"/>
    <property type="molecule type" value="Genomic_DNA"/>
</dbReference>
<dbReference type="AlphaFoldDB" id="A0A448WVQ5"/>
<comment type="caution">
    <text evidence="1">The sequence shown here is derived from an EMBL/GenBank/DDBJ whole genome shotgun (WGS) entry which is preliminary data.</text>
</comment>
<dbReference type="PANTHER" id="PTHR21178:SF8">
    <property type="entry name" value="CILIA- AND FLAGELLA-ASSOCIATED PROTEIN 61"/>
    <property type="match status" value="1"/>
</dbReference>
<dbReference type="OrthoDB" id="6276360at2759"/>